<gene>
    <name evidence="7" type="ORF">HC031_03015</name>
</gene>
<comment type="caution">
    <text evidence="7">The sequence shown here is derived from an EMBL/GenBank/DDBJ whole genome shotgun (WGS) entry which is preliminary data.</text>
</comment>
<keyword evidence="2" id="KW-0645">Protease</keyword>
<dbReference type="Gene3D" id="3.90.1720.10">
    <property type="entry name" value="endopeptidase domain like (from Nostoc punctiforme)"/>
    <property type="match status" value="1"/>
</dbReference>
<keyword evidence="3" id="KW-0378">Hydrolase</keyword>
<name>A0ABX0XRR9_9ACTN</name>
<dbReference type="InterPro" id="IPR051202">
    <property type="entry name" value="Peptidase_C40"/>
</dbReference>
<dbReference type="Pfam" id="PF00877">
    <property type="entry name" value="NLPC_P60"/>
    <property type="match status" value="1"/>
</dbReference>
<evidence type="ECO:0000256" key="5">
    <source>
        <dbReference type="SAM" id="MobiDB-lite"/>
    </source>
</evidence>
<protein>
    <submittedName>
        <fullName evidence="7">C40 family peptidase</fullName>
    </submittedName>
</protein>
<sequence>MPDAGSRPVAGGALQPPGTSPNGTEVATGGTAAAAPQVAEPGPRGQEILTQSIALETVGQQLRKYDSDLAAAQETVEATHAAWTRATDDLAVLRDQVGQEAGEAYKAAAALGPLDRFATDLHQLSVLAPGLGQQPGGQATARELERAEANERAALAAYQTAADRANQLTGTRDSAKADYDKRNATLTALRTENAAAYQQELAALDTQQAALGAGLNIGTAVKGMDANPKAKRALQHALDKLGSPYVWGAEGPTTFDCSGLVLWSYTRPDVGANLPRVANDQYYATRSKEVPVDSLLPGDLLFFATDKSDWRTVHHVAIYVGNGKMVHAPTTGDVVKVSPVWWSEFYKATRVFDAVPAPGTSPTPSPRPTPPPAPSPSPTPTPSPSGSRSPSPTPSPSGSPSPSPSPSDPPSPSPSPTPSPSDSASSPAPAKNPPPNSTPADPTGSTSLSPTPKPSSSPSTTASAPTTTSKSASAPTSATASASRSTGTSPTGSNAARP</sequence>
<proteinExistence type="inferred from homology"/>
<evidence type="ECO:0000313" key="7">
    <source>
        <dbReference type="EMBL" id="NJC68701.1"/>
    </source>
</evidence>
<feature type="region of interest" description="Disordered" evidence="5">
    <location>
        <begin position="1"/>
        <end position="44"/>
    </location>
</feature>
<evidence type="ECO:0000256" key="1">
    <source>
        <dbReference type="ARBA" id="ARBA00007074"/>
    </source>
</evidence>
<reference evidence="7 8" key="1">
    <citation type="submission" date="2020-03" db="EMBL/GenBank/DDBJ databases">
        <title>WGS of the type strain of Planosporangium spp.</title>
        <authorList>
            <person name="Thawai C."/>
        </authorList>
    </citation>
    <scope>NUCLEOTIDE SEQUENCE [LARGE SCALE GENOMIC DNA]</scope>
    <source>
        <strain evidence="7 8">TBRC 5610</strain>
    </source>
</reference>
<evidence type="ECO:0000313" key="8">
    <source>
        <dbReference type="Proteomes" id="UP000722989"/>
    </source>
</evidence>
<dbReference type="Proteomes" id="UP000722989">
    <property type="component" value="Unassembled WGS sequence"/>
</dbReference>
<feature type="compositionally biased region" description="Low complexity" evidence="5">
    <location>
        <begin position="438"/>
        <end position="498"/>
    </location>
</feature>
<accession>A0ABX0XRR9</accession>
<dbReference type="RefSeq" id="WP_167923616.1">
    <property type="nucleotide sequence ID" value="NZ_JAATVY010000002.1"/>
</dbReference>
<dbReference type="PANTHER" id="PTHR47053">
    <property type="entry name" value="MUREIN DD-ENDOPEPTIDASE MEPH-RELATED"/>
    <property type="match status" value="1"/>
</dbReference>
<keyword evidence="8" id="KW-1185">Reference proteome</keyword>
<organism evidence="7 8">
    <name type="scientific">Planosporangium thailandense</name>
    <dbReference type="NCBI Taxonomy" id="765197"/>
    <lineage>
        <taxon>Bacteria</taxon>
        <taxon>Bacillati</taxon>
        <taxon>Actinomycetota</taxon>
        <taxon>Actinomycetes</taxon>
        <taxon>Micromonosporales</taxon>
        <taxon>Micromonosporaceae</taxon>
        <taxon>Planosporangium</taxon>
    </lineage>
</organism>
<keyword evidence="4" id="KW-0788">Thiol protease</keyword>
<feature type="compositionally biased region" description="Pro residues" evidence="5">
    <location>
        <begin position="391"/>
        <end position="419"/>
    </location>
</feature>
<dbReference type="PROSITE" id="PS51935">
    <property type="entry name" value="NLPC_P60"/>
    <property type="match status" value="1"/>
</dbReference>
<dbReference type="PANTHER" id="PTHR47053:SF1">
    <property type="entry name" value="MUREIN DD-ENDOPEPTIDASE MEPH-RELATED"/>
    <property type="match status" value="1"/>
</dbReference>
<feature type="region of interest" description="Disordered" evidence="5">
    <location>
        <begin position="356"/>
        <end position="498"/>
    </location>
</feature>
<feature type="compositionally biased region" description="Low complexity" evidence="5">
    <location>
        <begin position="420"/>
        <end position="429"/>
    </location>
</feature>
<dbReference type="InterPro" id="IPR038765">
    <property type="entry name" value="Papain-like_cys_pep_sf"/>
</dbReference>
<feature type="compositionally biased region" description="Low complexity" evidence="5">
    <location>
        <begin position="23"/>
        <end position="43"/>
    </location>
</feature>
<evidence type="ECO:0000259" key="6">
    <source>
        <dbReference type="PROSITE" id="PS51935"/>
    </source>
</evidence>
<dbReference type="SUPFAM" id="SSF54001">
    <property type="entry name" value="Cysteine proteinases"/>
    <property type="match status" value="1"/>
</dbReference>
<dbReference type="EMBL" id="JAATVY010000002">
    <property type="protein sequence ID" value="NJC68701.1"/>
    <property type="molecule type" value="Genomic_DNA"/>
</dbReference>
<evidence type="ECO:0000256" key="4">
    <source>
        <dbReference type="ARBA" id="ARBA00022807"/>
    </source>
</evidence>
<feature type="domain" description="NlpC/P60" evidence="6">
    <location>
        <begin position="227"/>
        <end position="353"/>
    </location>
</feature>
<evidence type="ECO:0000256" key="3">
    <source>
        <dbReference type="ARBA" id="ARBA00022801"/>
    </source>
</evidence>
<dbReference type="InterPro" id="IPR000064">
    <property type="entry name" value="NLP_P60_dom"/>
</dbReference>
<evidence type="ECO:0000256" key="2">
    <source>
        <dbReference type="ARBA" id="ARBA00022670"/>
    </source>
</evidence>
<comment type="similarity">
    <text evidence="1">Belongs to the peptidase C40 family.</text>
</comment>
<feature type="compositionally biased region" description="Pro residues" evidence="5">
    <location>
        <begin position="359"/>
        <end position="383"/>
    </location>
</feature>